<dbReference type="Gene3D" id="3.40.50.12230">
    <property type="match status" value="1"/>
</dbReference>
<dbReference type="Pfam" id="PF00551">
    <property type="entry name" value="Formyl_trans_N"/>
    <property type="match status" value="1"/>
</dbReference>
<comment type="caution">
    <text evidence="5">The sequence shown here is derived from an EMBL/GenBank/DDBJ whole genome shotgun (WGS) entry which is preliminary data.</text>
</comment>
<keyword evidence="6" id="KW-1185">Reference proteome</keyword>
<dbReference type="Pfam" id="PF00550">
    <property type="entry name" value="PP-binding"/>
    <property type="match status" value="1"/>
</dbReference>
<organism evidence="5 6">
    <name type="scientific">Streptomyces cellostaticus</name>
    <dbReference type="NCBI Taxonomy" id="67285"/>
    <lineage>
        <taxon>Bacteria</taxon>
        <taxon>Bacillati</taxon>
        <taxon>Actinomycetota</taxon>
        <taxon>Actinomycetes</taxon>
        <taxon>Kitasatosporales</taxon>
        <taxon>Streptomycetaceae</taxon>
        <taxon>Streptomyces</taxon>
    </lineage>
</organism>
<dbReference type="PANTHER" id="PTHR45527">
    <property type="entry name" value="NONRIBOSOMAL PEPTIDE SYNTHETASE"/>
    <property type="match status" value="1"/>
</dbReference>
<dbReference type="Gene3D" id="3.30.300.30">
    <property type="match status" value="1"/>
</dbReference>
<dbReference type="SUPFAM" id="SSF47336">
    <property type="entry name" value="ACP-like"/>
    <property type="match status" value="1"/>
</dbReference>
<dbReference type="NCBIfam" id="TIGR01733">
    <property type="entry name" value="AA-adenyl-dom"/>
    <property type="match status" value="1"/>
</dbReference>
<dbReference type="InterPro" id="IPR036477">
    <property type="entry name" value="Formyl_transf_N_sf"/>
</dbReference>
<name>A0A101NLT0_9ACTN</name>
<accession>A0A101NLT0</accession>
<feature type="region of interest" description="Disordered" evidence="3">
    <location>
        <begin position="694"/>
        <end position="725"/>
    </location>
</feature>
<dbReference type="InterPro" id="IPR045851">
    <property type="entry name" value="AMP-bd_C_sf"/>
</dbReference>
<dbReference type="PROSITE" id="PS00455">
    <property type="entry name" value="AMP_BINDING"/>
    <property type="match status" value="1"/>
</dbReference>
<evidence type="ECO:0000259" key="4">
    <source>
        <dbReference type="PROSITE" id="PS50075"/>
    </source>
</evidence>
<dbReference type="GO" id="GO:0031177">
    <property type="term" value="F:phosphopantetheine binding"/>
    <property type="evidence" value="ECO:0007669"/>
    <property type="project" value="InterPro"/>
</dbReference>
<dbReference type="Pfam" id="PF13193">
    <property type="entry name" value="AMP-binding_C"/>
    <property type="match status" value="1"/>
</dbReference>
<dbReference type="InterPro" id="IPR002376">
    <property type="entry name" value="Formyl_transf_N"/>
</dbReference>
<feature type="compositionally biased region" description="Pro residues" evidence="3">
    <location>
        <begin position="1146"/>
        <end position="1156"/>
    </location>
</feature>
<evidence type="ECO:0000313" key="5">
    <source>
        <dbReference type="EMBL" id="KUM95636.1"/>
    </source>
</evidence>
<dbReference type="InterPro" id="IPR000873">
    <property type="entry name" value="AMP-dep_synth/lig_dom"/>
</dbReference>
<dbReference type="Pfam" id="PF00501">
    <property type="entry name" value="AMP-binding"/>
    <property type="match status" value="1"/>
</dbReference>
<dbReference type="SMART" id="SM00823">
    <property type="entry name" value="PKS_PP"/>
    <property type="match status" value="1"/>
</dbReference>
<gene>
    <name evidence="5" type="ORF">AQI88_16340</name>
</gene>
<dbReference type="Gene3D" id="2.30.38.10">
    <property type="entry name" value="Luciferase, Domain 3"/>
    <property type="match status" value="1"/>
</dbReference>
<dbReference type="OrthoDB" id="2472181at2"/>
<dbReference type="InterPro" id="IPR010071">
    <property type="entry name" value="AA_adenyl_dom"/>
</dbReference>
<dbReference type="InterPro" id="IPR029058">
    <property type="entry name" value="AB_hydrolase_fold"/>
</dbReference>
<dbReference type="InterPro" id="IPR020845">
    <property type="entry name" value="AMP-binding_CS"/>
</dbReference>
<dbReference type="InterPro" id="IPR020806">
    <property type="entry name" value="PKS_PP-bd"/>
</dbReference>
<sequence length="1174" mass="125687">MTDVRNAPVPPPTRFGCVLVGESAMVAACTELLLERGHRVRGVVSPDPEIRTWAERTGLASTGFGPELVPWLTAQPFDHLFSVVNLRLLPSEVLALPQGLAVNFHDGPLPRHAGRYATTWAILEGERMHGVSWHLMTDQADRGDVLVSREVPVAAAETSATLNLKCLAAGIDTFGELVQALEQGTVRRRAQDPAGRSYHGRFDRPPGAGFLCWDRPAGQLAAAVRAADFGPHPNGFGTAKALLGGEAVVVRELTPLSKPTRAVCGTVLAVGPDAGSEEGTDAAAEGTVTLTVVADGRPVRLSGLHTVHGEPLTAAELSARGVRPGSRLTPAERRILAAAERAEAASLRAEPFWLRRLAGLDPADLPFRAPGPVTPTVVPVPPRLSGAEDERRTWLLTALLAFLVRLGAAPGTDVRLRLRGPGTGHPVVDALYADWIPLRLPQLGVRSDTELHAETTNLLRAAHERGPFPYDLWLRCPQLRGRLPRLPIALEFADDGPLELPVGSSLLIRVGTDRCVWLGADEALAGYAAAFLRELTALAQARPAELPLGTEEIRRSAARWNETATDVPPDTGVHRLIARQARLRADAPSVICGEQSVTYGDLDRRSSELAGRLRSRGAGPGRRVGVYLARTPELVVALLAVLKSGAAYVPLDPLYPPARIAGMIEDAAPVLLVTDPGLAPGLPATGVELVVAQPPRPADDEGGTPEGGTPEDGTPEDGASVPGDSDAYVIYTSGSTGRPKGVRITHRSLTNLVCAMAVNPGFTSRDRLLAVTTVCFDIAALELFVPLATGGQVELAPDEVAADGFQLRELLERSRPTVLQATPATWRMLLEAGWPGQPLRMLCGGEALPADLAEKLLRRGDGLWNLYGPTETTIWSSVTRVQPGERPLLGPPIANTTFHVLDADQRPLPPGVAGELYIGGDGVAAGYLGRPELTAERFVQVPHVPYRLYRTGDLVRQLTDGRLAYLGRADHQFKLHGYRIEPAEIEAALRDHPSVSEAVAVLREERLVAYLVPHGTPAPAGQLRAHLATAGLPDYLIPSAFVALDRIPRTANGKTDRAALPSPSAPAVAAPDRADRTERAIAEVWQQVLGLDRVGLDDNFFEVGGTSLLLMRVMARLRTQVLLPLTRVEMFAYPTVRSLARRLAPPAAPRPAPEAPRPAATRSVLGELRRRRGR</sequence>
<feature type="region of interest" description="Disordered" evidence="3">
    <location>
        <begin position="1144"/>
        <end position="1174"/>
    </location>
</feature>
<feature type="compositionally biased region" description="Low complexity" evidence="3">
    <location>
        <begin position="707"/>
        <end position="718"/>
    </location>
</feature>
<dbReference type="GO" id="GO:0005737">
    <property type="term" value="C:cytoplasm"/>
    <property type="evidence" value="ECO:0007669"/>
    <property type="project" value="TreeGrafter"/>
</dbReference>
<evidence type="ECO:0000256" key="2">
    <source>
        <dbReference type="ARBA" id="ARBA00022553"/>
    </source>
</evidence>
<dbReference type="InterPro" id="IPR009081">
    <property type="entry name" value="PP-bd_ACP"/>
</dbReference>
<dbReference type="Gene3D" id="3.40.50.980">
    <property type="match status" value="2"/>
</dbReference>
<evidence type="ECO:0000256" key="1">
    <source>
        <dbReference type="ARBA" id="ARBA00022450"/>
    </source>
</evidence>
<keyword evidence="1" id="KW-0596">Phosphopantetheine</keyword>
<keyword evidence="2" id="KW-0597">Phosphoprotein</keyword>
<dbReference type="PROSITE" id="PS50075">
    <property type="entry name" value="CARRIER"/>
    <property type="match status" value="1"/>
</dbReference>
<dbReference type="Gene3D" id="3.40.50.1820">
    <property type="entry name" value="alpha/beta hydrolase"/>
    <property type="match status" value="1"/>
</dbReference>
<dbReference type="EMBL" id="LMWL01000029">
    <property type="protein sequence ID" value="KUM95636.1"/>
    <property type="molecule type" value="Genomic_DNA"/>
</dbReference>
<proteinExistence type="predicted"/>
<dbReference type="CDD" id="cd12116">
    <property type="entry name" value="A_NRPS_Ta1_like"/>
    <property type="match status" value="1"/>
</dbReference>
<dbReference type="AlphaFoldDB" id="A0A101NLT0"/>
<dbReference type="GO" id="GO:0043041">
    <property type="term" value="P:amino acid activation for nonribosomal peptide biosynthetic process"/>
    <property type="evidence" value="ECO:0007669"/>
    <property type="project" value="TreeGrafter"/>
</dbReference>
<reference evidence="5 6" key="1">
    <citation type="submission" date="2015-10" db="EMBL/GenBank/DDBJ databases">
        <title>Draft genome sequence of Streptomyces cellostaticus DSM 40189, type strain for the species Streptomyces cellostaticus.</title>
        <authorList>
            <person name="Ruckert C."/>
            <person name="Winkler A."/>
            <person name="Kalinowski J."/>
            <person name="Kampfer P."/>
            <person name="Glaeser S."/>
        </authorList>
    </citation>
    <scope>NUCLEOTIDE SEQUENCE [LARGE SCALE GENOMIC DNA]</scope>
    <source>
        <strain evidence="5 6">DSM 40189</strain>
    </source>
</reference>
<dbReference type="GO" id="GO:0017000">
    <property type="term" value="P:antibiotic biosynthetic process"/>
    <property type="evidence" value="ECO:0007669"/>
    <property type="project" value="UniProtKB-ARBA"/>
</dbReference>
<dbReference type="InterPro" id="IPR036736">
    <property type="entry name" value="ACP-like_sf"/>
</dbReference>
<dbReference type="InterPro" id="IPR025110">
    <property type="entry name" value="AMP-bd_C"/>
</dbReference>
<dbReference type="SUPFAM" id="SSF53328">
    <property type="entry name" value="Formyltransferase"/>
    <property type="match status" value="1"/>
</dbReference>
<feature type="compositionally biased region" description="Low complexity" evidence="3">
    <location>
        <begin position="1058"/>
        <end position="1071"/>
    </location>
</feature>
<evidence type="ECO:0000256" key="3">
    <source>
        <dbReference type="SAM" id="MobiDB-lite"/>
    </source>
</evidence>
<feature type="domain" description="Carrier" evidence="4">
    <location>
        <begin position="1072"/>
        <end position="1147"/>
    </location>
</feature>
<dbReference type="SUPFAM" id="SSF56801">
    <property type="entry name" value="Acetyl-CoA synthetase-like"/>
    <property type="match status" value="1"/>
</dbReference>
<dbReference type="STRING" id="67285.AQI88_16340"/>
<evidence type="ECO:0000313" key="6">
    <source>
        <dbReference type="Proteomes" id="UP000054241"/>
    </source>
</evidence>
<dbReference type="PANTHER" id="PTHR45527:SF1">
    <property type="entry name" value="FATTY ACID SYNTHASE"/>
    <property type="match status" value="1"/>
</dbReference>
<dbReference type="GO" id="GO:0044550">
    <property type="term" value="P:secondary metabolite biosynthetic process"/>
    <property type="evidence" value="ECO:0007669"/>
    <property type="project" value="TreeGrafter"/>
</dbReference>
<dbReference type="Proteomes" id="UP000054241">
    <property type="component" value="Unassembled WGS sequence"/>
</dbReference>
<feature type="region of interest" description="Disordered" evidence="3">
    <location>
        <begin position="1053"/>
        <end position="1072"/>
    </location>
</feature>
<protein>
    <recommendedName>
        <fullName evidence="4">Carrier domain-containing protein</fullName>
    </recommendedName>
</protein>